<dbReference type="OrthoDB" id="567788at2759"/>
<dbReference type="InterPro" id="IPR003388">
    <property type="entry name" value="Reticulon"/>
</dbReference>
<dbReference type="GO" id="GO:0030182">
    <property type="term" value="P:neuron differentiation"/>
    <property type="evidence" value="ECO:0007669"/>
    <property type="project" value="TreeGrafter"/>
</dbReference>
<keyword evidence="5 6" id="KW-0472">Membrane</keyword>
<evidence type="ECO:0000313" key="10">
    <source>
        <dbReference type="Proteomes" id="UP000518266"/>
    </source>
</evidence>
<evidence type="ECO:0000256" key="6">
    <source>
        <dbReference type="RuleBase" id="RU210713"/>
    </source>
</evidence>
<evidence type="ECO:0000256" key="5">
    <source>
        <dbReference type="ARBA" id="ARBA00023136"/>
    </source>
</evidence>
<sequence>MLTELGWPKKAWGASQQWELKEEGKASRIVAEMATKVVDLVYWRKLRRTGVVFTGLVMSLASLFQLSTITVISHICLGVMAVTFTLRLYYKLLELLRWNPGVRPFESYLNHDSSLTDRETVMLVEEVVLMIAFALTEIKRLIFIESVIDSIKFVLLLYLLTYVGVFTSGLTLMRLRRMVRAVKAFVKKIKDLFLSLYHKVRPSSAPEPATKPAPAPAAAPAPKQKAKA</sequence>
<dbReference type="GO" id="GO:0007420">
    <property type="term" value="P:brain development"/>
    <property type="evidence" value="ECO:0007669"/>
    <property type="project" value="TreeGrafter"/>
</dbReference>
<dbReference type="InterPro" id="IPR046964">
    <property type="entry name" value="RTN1-4"/>
</dbReference>
<dbReference type="Gene3D" id="1.20.5.2480">
    <property type="match status" value="1"/>
</dbReference>
<keyword evidence="2 6" id="KW-0812">Transmembrane</keyword>
<gene>
    <name evidence="9" type="ORF">F7725_007063</name>
</gene>
<name>A0A7J5XWB8_DISMA</name>
<reference evidence="9 10" key="1">
    <citation type="submission" date="2020-03" db="EMBL/GenBank/DDBJ databases">
        <title>Dissostichus mawsoni Genome sequencing and assembly.</title>
        <authorList>
            <person name="Park H."/>
        </authorList>
    </citation>
    <scope>NUCLEOTIDE SEQUENCE [LARGE SCALE GENOMIC DNA]</scope>
    <source>
        <strain evidence="9">DM0001</strain>
        <tissue evidence="9">Muscle</tissue>
    </source>
</reference>
<dbReference type="PANTHER" id="PTHR45799:SF7">
    <property type="entry name" value="RETICULON"/>
    <property type="match status" value="1"/>
</dbReference>
<comment type="subcellular location">
    <subcellularLocation>
        <location evidence="1 6">Endoplasmic reticulum membrane</location>
        <topology evidence="1 6">Multi-pass membrane protein</topology>
    </subcellularLocation>
</comment>
<organism evidence="9 10">
    <name type="scientific">Dissostichus mawsoni</name>
    <name type="common">Antarctic cod</name>
    <dbReference type="NCBI Taxonomy" id="36200"/>
    <lineage>
        <taxon>Eukaryota</taxon>
        <taxon>Metazoa</taxon>
        <taxon>Chordata</taxon>
        <taxon>Craniata</taxon>
        <taxon>Vertebrata</taxon>
        <taxon>Euteleostomi</taxon>
        <taxon>Actinopterygii</taxon>
        <taxon>Neopterygii</taxon>
        <taxon>Teleostei</taxon>
        <taxon>Neoteleostei</taxon>
        <taxon>Acanthomorphata</taxon>
        <taxon>Eupercaria</taxon>
        <taxon>Perciformes</taxon>
        <taxon>Notothenioidei</taxon>
        <taxon>Nototheniidae</taxon>
        <taxon>Dissostichus</taxon>
    </lineage>
</organism>
<feature type="region of interest" description="Disordered" evidence="7">
    <location>
        <begin position="202"/>
        <end position="228"/>
    </location>
</feature>
<evidence type="ECO:0000313" key="9">
    <source>
        <dbReference type="EMBL" id="KAF3841201.1"/>
    </source>
</evidence>
<keyword evidence="3 6" id="KW-0256">Endoplasmic reticulum</keyword>
<evidence type="ECO:0000256" key="2">
    <source>
        <dbReference type="ARBA" id="ARBA00022692"/>
    </source>
</evidence>
<dbReference type="Pfam" id="PF02453">
    <property type="entry name" value="Reticulon"/>
    <property type="match status" value="1"/>
</dbReference>
<keyword evidence="10" id="KW-1185">Reference proteome</keyword>
<evidence type="ECO:0000256" key="3">
    <source>
        <dbReference type="ARBA" id="ARBA00022824"/>
    </source>
</evidence>
<dbReference type="GO" id="GO:0043005">
    <property type="term" value="C:neuron projection"/>
    <property type="evidence" value="ECO:0007669"/>
    <property type="project" value="TreeGrafter"/>
</dbReference>
<dbReference type="AlphaFoldDB" id="A0A7J5XWB8"/>
<dbReference type="GO" id="GO:0071787">
    <property type="term" value="P:endoplasmic reticulum tubular network formation"/>
    <property type="evidence" value="ECO:0007669"/>
    <property type="project" value="TreeGrafter"/>
</dbReference>
<proteinExistence type="predicted"/>
<feature type="transmembrane region" description="Helical" evidence="6">
    <location>
        <begin position="49"/>
        <end position="66"/>
    </location>
</feature>
<evidence type="ECO:0000256" key="1">
    <source>
        <dbReference type="ARBA" id="ARBA00004477"/>
    </source>
</evidence>
<feature type="domain" description="Reticulon" evidence="8">
    <location>
        <begin position="37"/>
        <end position="175"/>
    </location>
</feature>
<feature type="transmembrane region" description="Helical" evidence="6">
    <location>
        <begin position="154"/>
        <end position="173"/>
    </location>
</feature>
<feature type="non-terminal residue" evidence="9">
    <location>
        <position position="228"/>
    </location>
</feature>
<evidence type="ECO:0000256" key="7">
    <source>
        <dbReference type="SAM" id="MobiDB-lite"/>
    </source>
</evidence>
<evidence type="ECO:0000259" key="8">
    <source>
        <dbReference type="PROSITE" id="PS50845"/>
    </source>
</evidence>
<keyword evidence="4 6" id="KW-1133">Transmembrane helix</keyword>
<dbReference type="PROSITE" id="PS50845">
    <property type="entry name" value="RETICULON"/>
    <property type="match status" value="1"/>
</dbReference>
<feature type="compositionally biased region" description="Pro residues" evidence="7">
    <location>
        <begin position="209"/>
        <end position="219"/>
    </location>
</feature>
<dbReference type="EMBL" id="JAAKFY010000020">
    <property type="protein sequence ID" value="KAF3841201.1"/>
    <property type="molecule type" value="Genomic_DNA"/>
</dbReference>
<dbReference type="GO" id="GO:0014069">
    <property type="term" value="C:postsynaptic density"/>
    <property type="evidence" value="ECO:0007669"/>
    <property type="project" value="TreeGrafter"/>
</dbReference>
<dbReference type="GO" id="GO:0005789">
    <property type="term" value="C:endoplasmic reticulum membrane"/>
    <property type="evidence" value="ECO:0007669"/>
    <property type="project" value="UniProtKB-SubCell"/>
</dbReference>
<protein>
    <recommendedName>
        <fullName evidence="6">Reticulon</fullName>
    </recommendedName>
</protein>
<comment type="caution">
    <text evidence="9">The sequence shown here is derived from an EMBL/GenBank/DDBJ whole genome shotgun (WGS) entry which is preliminary data.</text>
</comment>
<evidence type="ECO:0000256" key="4">
    <source>
        <dbReference type="ARBA" id="ARBA00022989"/>
    </source>
</evidence>
<dbReference type="PANTHER" id="PTHR45799">
    <property type="entry name" value="RETICULON-LIKE PROTEIN"/>
    <property type="match status" value="1"/>
</dbReference>
<accession>A0A7J5XWB8</accession>
<dbReference type="Proteomes" id="UP000518266">
    <property type="component" value="Unassembled WGS sequence"/>
</dbReference>